<dbReference type="RefSeq" id="WP_221422370.1">
    <property type="nucleotide sequence ID" value="NZ_CP081297.1"/>
</dbReference>
<proteinExistence type="predicted"/>
<sequence length="248" mass="26620">MILRMIGLTAAALALVGCASGPRFPRERYARALAAAPGAAQPSRIVAREIEFLKAAEAQGHYAAAREFAAPQASALTSTGETAATTWGSALDDQEEVGPWSPTIVWMSCDGRLAVSEGRFENRQKLVGSYLTVWQRDRKGDYEWLHNAAALDDPQPPAKTAPGDPGPGAIVVPGLVSIDGNVTDCKIGEAGALPAEPGYKQVLSPDQTLAWRWAYIGDTRIFEVHALTDGEWKRVIEKRWPANVGEGN</sequence>
<dbReference type="Proteomes" id="UP000824280">
    <property type="component" value="Chromosome"/>
</dbReference>
<name>A0ABX8ZD51_9SPHN</name>
<evidence type="ECO:0000313" key="1">
    <source>
        <dbReference type="EMBL" id="QZD86829.1"/>
    </source>
</evidence>
<dbReference type="PROSITE" id="PS51257">
    <property type="entry name" value="PROKAR_LIPOPROTEIN"/>
    <property type="match status" value="1"/>
</dbReference>
<organism evidence="1 2">
    <name type="scientific">Qipengyuania psychrotolerans</name>
    <dbReference type="NCBI Taxonomy" id="2867238"/>
    <lineage>
        <taxon>Bacteria</taxon>
        <taxon>Pseudomonadati</taxon>
        <taxon>Pseudomonadota</taxon>
        <taxon>Alphaproteobacteria</taxon>
        <taxon>Sphingomonadales</taxon>
        <taxon>Erythrobacteraceae</taxon>
        <taxon>Qipengyuania</taxon>
    </lineage>
</organism>
<protein>
    <recommendedName>
        <fullName evidence="3">DUF4440 domain-containing protein</fullName>
    </recommendedName>
</protein>
<reference evidence="1 2" key="1">
    <citation type="submission" date="2021-08" db="EMBL/GenBank/DDBJ databases">
        <title>Comparative Genomics Analysis of the Genus Qipengyuania Reveals Extensive Genetic Diversity and Metabolic Versatility, Including the Description of Fifteen Novel Species.</title>
        <authorList>
            <person name="Liu Y."/>
        </authorList>
    </citation>
    <scope>NUCLEOTIDE SEQUENCE [LARGE SCALE GENOMIC DNA]</scope>
    <source>
        <strain evidence="1 2">1XM2-8</strain>
    </source>
</reference>
<evidence type="ECO:0008006" key="3">
    <source>
        <dbReference type="Google" id="ProtNLM"/>
    </source>
</evidence>
<evidence type="ECO:0000313" key="2">
    <source>
        <dbReference type="Proteomes" id="UP000824280"/>
    </source>
</evidence>
<gene>
    <name evidence="1" type="ORF">K3166_11590</name>
</gene>
<dbReference type="EMBL" id="CP081297">
    <property type="protein sequence ID" value="QZD86829.1"/>
    <property type="molecule type" value="Genomic_DNA"/>
</dbReference>
<accession>A0ABX8ZD51</accession>
<keyword evidence="2" id="KW-1185">Reference proteome</keyword>